<organism evidence="2">
    <name type="scientific">Timema californicum</name>
    <name type="common">California timema</name>
    <name type="synonym">Walking stick</name>
    <dbReference type="NCBI Taxonomy" id="61474"/>
    <lineage>
        <taxon>Eukaryota</taxon>
        <taxon>Metazoa</taxon>
        <taxon>Ecdysozoa</taxon>
        <taxon>Arthropoda</taxon>
        <taxon>Hexapoda</taxon>
        <taxon>Insecta</taxon>
        <taxon>Pterygota</taxon>
        <taxon>Neoptera</taxon>
        <taxon>Polyneoptera</taxon>
        <taxon>Phasmatodea</taxon>
        <taxon>Timematodea</taxon>
        <taxon>Timematoidea</taxon>
        <taxon>Timematidae</taxon>
        <taxon>Timema</taxon>
    </lineage>
</organism>
<dbReference type="EMBL" id="OE185041">
    <property type="protein sequence ID" value="CAD7577052.1"/>
    <property type="molecule type" value="Genomic_DNA"/>
</dbReference>
<dbReference type="AlphaFoldDB" id="A0A7R9PBK5"/>
<reference evidence="2" key="1">
    <citation type="submission" date="2020-11" db="EMBL/GenBank/DDBJ databases">
        <authorList>
            <person name="Tran Van P."/>
        </authorList>
    </citation>
    <scope>NUCLEOTIDE SEQUENCE</scope>
</reference>
<gene>
    <name evidence="2" type="ORF">TCMB3V08_LOCUS9608</name>
</gene>
<dbReference type="GO" id="GO:1990130">
    <property type="term" value="C:GATOR1 complex"/>
    <property type="evidence" value="ECO:0007669"/>
    <property type="project" value="TreeGrafter"/>
</dbReference>
<comment type="similarity">
    <text evidence="1">Belongs to the NPR2 family.</text>
</comment>
<dbReference type="GO" id="GO:0034198">
    <property type="term" value="P:cellular response to amino acid starvation"/>
    <property type="evidence" value="ECO:0007669"/>
    <property type="project" value="TreeGrafter"/>
</dbReference>
<evidence type="ECO:0000256" key="1">
    <source>
        <dbReference type="ARBA" id="ARBA00008433"/>
    </source>
</evidence>
<dbReference type="Pfam" id="PF06218">
    <property type="entry name" value="NPR2"/>
    <property type="match status" value="1"/>
</dbReference>
<dbReference type="PANTHER" id="PTHR12991:SF10">
    <property type="entry name" value="GATOR COMPLEX PROTEIN NPRL2"/>
    <property type="match status" value="1"/>
</dbReference>
<dbReference type="GO" id="GO:0005774">
    <property type="term" value="C:vacuolar membrane"/>
    <property type="evidence" value="ECO:0007669"/>
    <property type="project" value="TreeGrafter"/>
</dbReference>
<dbReference type="GO" id="GO:0005096">
    <property type="term" value="F:GTPase activator activity"/>
    <property type="evidence" value="ECO:0007669"/>
    <property type="project" value="TreeGrafter"/>
</dbReference>
<dbReference type="GO" id="GO:0010508">
    <property type="term" value="P:positive regulation of autophagy"/>
    <property type="evidence" value="ECO:0007669"/>
    <property type="project" value="TreeGrafter"/>
</dbReference>
<dbReference type="PANTHER" id="PTHR12991">
    <property type="entry name" value="NITROGEN PERMEASE REGULATOR 2/TUMOR SUPPRESSOR CANDIDATE 4"/>
    <property type="match status" value="1"/>
</dbReference>
<dbReference type="GO" id="GO:1904262">
    <property type="term" value="P:negative regulation of TORC1 signaling"/>
    <property type="evidence" value="ECO:0007669"/>
    <property type="project" value="TreeGrafter"/>
</dbReference>
<accession>A0A7R9PBK5</accession>
<proteinExistence type="inferred from homology"/>
<name>A0A7R9PBK5_TIMCA</name>
<sequence>MRTPRDGVKRRGKDPFYSGTLTRVGQHRSRRFQLIVVRCPARSSCLRSRPASSLDVVVFSGASDSTEELVKYYGTVKLIPIFQYSNIYAATPELKNLTEKKAFQKECLEYVSKTSETLASFRDVFVFYCNMTHGTTLRDLCARFNPHFIHIDERKLVQFGLLHKLIRRIHKFPVCVGSSARSSPLPFLHQTFNGQSSYDEICCKMGISSRQLAEQIEDDPRILVIRK</sequence>
<protein>
    <submittedName>
        <fullName evidence="2">(California timema) hypothetical protein</fullName>
    </submittedName>
</protein>
<evidence type="ECO:0000313" key="2">
    <source>
        <dbReference type="EMBL" id="CAD7577052.1"/>
    </source>
</evidence>
<dbReference type="InterPro" id="IPR009348">
    <property type="entry name" value="NPR2-like"/>
</dbReference>